<dbReference type="GO" id="GO:0071555">
    <property type="term" value="P:cell wall organization"/>
    <property type="evidence" value="ECO:0007669"/>
    <property type="project" value="UniProtKB-KW"/>
</dbReference>
<feature type="active site" evidence="7">
    <location>
        <position position="122"/>
    </location>
</feature>
<accession>A0A927HE22</accession>
<evidence type="ECO:0000259" key="10">
    <source>
        <dbReference type="Pfam" id="PF00768"/>
    </source>
</evidence>
<evidence type="ECO:0000256" key="7">
    <source>
        <dbReference type="PIRSR" id="PIRSR618044-1"/>
    </source>
</evidence>
<evidence type="ECO:0000313" key="11">
    <source>
        <dbReference type="EMBL" id="MBD3110063.1"/>
    </source>
</evidence>
<evidence type="ECO:0000256" key="3">
    <source>
        <dbReference type="ARBA" id="ARBA00022801"/>
    </source>
</evidence>
<sequence length="293" mass="32657">MKRKLFILLALVSLVYLFVQSREINDMEKRHSNSGIIGETAIVFNQENGKMLYSKNENARVYPASTTKIMTAIVALEFGNLDDEITVGEEVKREVEGESSAFLQQNQTYTLRQLLSALMLPSGNDAARTIAVYIAKLESGAESASNKEAIAHFVSLMNAKAKELGATDTHFVNPSGLHDHNHYTTASDMRLIVREAMNNEVFKEIVKQDQYSDQNVTFNNTNLLLQRDSSFYYEGADGIKTGFTNEAGRCLISSATVDGKTIISIIFKSTEEAIWQDSARLLDYGFYAMKTGE</sequence>
<dbReference type="Proteomes" id="UP000602076">
    <property type="component" value="Unassembled WGS sequence"/>
</dbReference>
<keyword evidence="11" id="KW-0121">Carboxypeptidase</keyword>
<dbReference type="GO" id="GO:0008360">
    <property type="term" value="P:regulation of cell shape"/>
    <property type="evidence" value="ECO:0007669"/>
    <property type="project" value="UniProtKB-KW"/>
</dbReference>
<evidence type="ECO:0000256" key="2">
    <source>
        <dbReference type="ARBA" id="ARBA00022729"/>
    </source>
</evidence>
<reference evidence="11" key="1">
    <citation type="submission" date="2020-09" db="EMBL/GenBank/DDBJ databases">
        <title>Bacillus faecalis sp. nov., a moderately halophilic bacterium isolated from cow faeces.</title>
        <authorList>
            <person name="Jiang L."/>
            <person name="Lee J."/>
        </authorList>
    </citation>
    <scope>NUCLEOTIDE SEQUENCE</scope>
    <source>
        <strain evidence="11">AGMB 02131</strain>
    </source>
</reference>
<feature type="binding site" evidence="8">
    <location>
        <position position="240"/>
    </location>
    <ligand>
        <name>substrate</name>
    </ligand>
</feature>
<dbReference type="GO" id="GO:0009252">
    <property type="term" value="P:peptidoglycan biosynthetic process"/>
    <property type="evidence" value="ECO:0007669"/>
    <property type="project" value="UniProtKB-KW"/>
</dbReference>
<comment type="caution">
    <text evidence="11">The sequence shown here is derived from an EMBL/GenBank/DDBJ whole genome shotgun (WGS) entry which is preliminary data.</text>
</comment>
<dbReference type="SUPFAM" id="SSF56601">
    <property type="entry name" value="beta-lactamase/transpeptidase-like"/>
    <property type="match status" value="1"/>
</dbReference>
<dbReference type="InterPro" id="IPR001967">
    <property type="entry name" value="Peptidase_S11_N"/>
</dbReference>
<dbReference type="InterPro" id="IPR018044">
    <property type="entry name" value="Peptidase_S11"/>
</dbReference>
<gene>
    <name evidence="11" type="ORF">IEO70_17130</name>
</gene>
<comment type="similarity">
    <text evidence="1 9">Belongs to the peptidase S11 family.</text>
</comment>
<keyword evidence="5" id="KW-0573">Peptidoglycan synthesis</keyword>
<dbReference type="AlphaFoldDB" id="A0A927HE22"/>
<dbReference type="EMBL" id="JACXSI010000055">
    <property type="protein sequence ID" value="MBD3110063.1"/>
    <property type="molecule type" value="Genomic_DNA"/>
</dbReference>
<evidence type="ECO:0000313" key="12">
    <source>
        <dbReference type="Proteomes" id="UP000602076"/>
    </source>
</evidence>
<keyword evidence="6" id="KW-0961">Cell wall biogenesis/degradation</keyword>
<dbReference type="Gene3D" id="3.40.710.10">
    <property type="entry name" value="DD-peptidase/beta-lactamase superfamily"/>
    <property type="match status" value="1"/>
</dbReference>
<feature type="domain" description="Peptidase S11 D-alanyl-D-alanine carboxypeptidase A N-terminal" evidence="10">
    <location>
        <begin position="31"/>
        <end position="268"/>
    </location>
</feature>
<dbReference type="PANTHER" id="PTHR21581:SF33">
    <property type="entry name" value="D-ALANYL-D-ALANINE CARBOXYPEPTIDASE DACB"/>
    <property type="match status" value="1"/>
</dbReference>
<keyword evidence="3" id="KW-0378">Hydrolase</keyword>
<evidence type="ECO:0000256" key="6">
    <source>
        <dbReference type="ARBA" id="ARBA00023316"/>
    </source>
</evidence>
<keyword evidence="11" id="KW-0645">Protease</keyword>
<evidence type="ECO:0000256" key="5">
    <source>
        <dbReference type="ARBA" id="ARBA00022984"/>
    </source>
</evidence>
<proteinExistence type="inferred from homology"/>
<dbReference type="Pfam" id="PF00768">
    <property type="entry name" value="Peptidase_S11"/>
    <property type="match status" value="1"/>
</dbReference>
<dbReference type="GO" id="GO:0009002">
    <property type="term" value="F:serine-type D-Ala-D-Ala carboxypeptidase activity"/>
    <property type="evidence" value="ECO:0007669"/>
    <property type="project" value="InterPro"/>
</dbReference>
<evidence type="ECO:0000256" key="1">
    <source>
        <dbReference type="ARBA" id="ARBA00007164"/>
    </source>
</evidence>
<feature type="active site" description="Acyl-ester intermediate" evidence="7">
    <location>
        <position position="65"/>
    </location>
</feature>
<protein>
    <submittedName>
        <fullName evidence="11">D-alanyl-D-alanine carboxypeptidase</fullName>
    </submittedName>
</protein>
<name>A0A927HE22_9BACI</name>
<dbReference type="RefSeq" id="WP_190999596.1">
    <property type="nucleotide sequence ID" value="NZ_JACXSI010000055.1"/>
</dbReference>
<evidence type="ECO:0000256" key="9">
    <source>
        <dbReference type="RuleBase" id="RU004016"/>
    </source>
</evidence>
<dbReference type="PRINTS" id="PR00725">
    <property type="entry name" value="DADACBPTASE1"/>
</dbReference>
<keyword evidence="12" id="KW-1185">Reference proteome</keyword>
<dbReference type="GO" id="GO:0006508">
    <property type="term" value="P:proteolysis"/>
    <property type="evidence" value="ECO:0007669"/>
    <property type="project" value="InterPro"/>
</dbReference>
<organism evidence="11 12">
    <name type="scientific">Peribacillus faecalis</name>
    <dbReference type="NCBI Taxonomy" id="2772559"/>
    <lineage>
        <taxon>Bacteria</taxon>
        <taxon>Bacillati</taxon>
        <taxon>Bacillota</taxon>
        <taxon>Bacilli</taxon>
        <taxon>Bacillales</taxon>
        <taxon>Bacillaceae</taxon>
        <taxon>Peribacillus</taxon>
    </lineage>
</organism>
<dbReference type="InterPro" id="IPR012338">
    <property type="entry name" value="Beta-lactam/transpept-like"/>
</dbReference>
<keyword evidence="2" id="KW-0732">Signal</keyword>
<evidence type="ECO:0000256" key="8">
    <source>
        <dbReference type="PIRSR" id="PIRSR618044-2"/>
    </source>
</evidence>
<evidence type="ECO:0000256" key="4">
    <source>
        <dbReference type="ARBA" id="ARBA00022960"/>
    </source>
</evidence>
<keyword evidence="4" id="KW-0133">Cell shape</keyword>
<feature type="active site" description="Proton acceptor" evidence="7">
    <location>
        <position position="68"/>
    </location>
</feature>
<dbReference type="PANTHER" id="PTHR21581">
    <property type="entry name" value="D-ALANYL-D-ALANINE CARBOXYPEPTIDASE"/>
    <property type="match status" value="1"/>
</dbReference>